<dbReference type="SMART" id="SM00382">
    <property type="entry name" value="AAA"/>
    <property type="match status" value="2"/>
</dbReference>
<keyword evidence="2" id="KW-1003">Cell membrane</keyword>
<dbReference type="InterPro" id="IPR017871">
    <property type="entry name" value="ABC_transporter-like_CS"/>
</dbReference>
<keyword evidence="5" id="KW-0547">Nucleotide-binding</keyword>
<sequence length="502" mass="55356">MLREEPPMGDIAIRARHVSKIFGQSRVLDDVEFELRRGEVLCLAGENGCGKSTLIKIINGVYTPEEGVELSFGDETLSAISPIEARNRGIHVIWQDLALFPHLTVAENIVFDDYVAKPWRPISYKDALTQSREIIQQFGLDLDPMARVEDLSIAHRQLVAICRVLRAGASIIFMDEPTASLTYKEVQTLLGITRSLAAKGISIVLVSHRLVEVLEVCQRVTVLRNGKLVGTYPTEGMTQARLSTLMTGLELEFTPRAETHKGAPVLELKNLSREGEFENVSFTLHRGEILGLTGLLGAGRTEIAHTIFGMTQPTSGQLLKEGQPLTLNSNRDAVHHRIAYLSEDRLNLGLVQNQSINMNTAVTVLPRLEKPRFFLSPQRIKALTVHWIEQLKTKVSDAELAVSSLSGGNQQRIALAKWLATEPEVLILDCPTIGVDVGAKAGIFDIIRNLADQGMAIILISDEAGEIWMNADRALVLRDGRIYSEVIPAETTEEALEAIINA</sequence>
<dbReference type="AlphaFoldDB" id="A0A7Z0SKY9"/>
<feature type="domain" description="ABC transporter" evidence="9">
    <location>
        <begin position="13"/>
        <end position="250"/>
    </location>
</feature>
<keyword evidence="4" id="KW-0677">Repeat</keyword>
<evidence type="ECO:0000256" key="6">
    <source>
        <dbReference type="ARBA" id="ARBA00022840"/>
    </source>
</evidence>
<evidence type="ECO:0000256" key="5">
    <source>
        <dbReference type="ARBA" id="ARBA00022741"/>
    </source>
</evidence>
<feature type="domain" description="ABC transporter" evidence="9">
    <location>
        <begin position="249"/>
        <end position="502"/>
    </location>
</feature>
<proteinExistence type="predicted"/>
<dbReference type="CDD" id="cd03215">
    <property type="entry name" value="ABC_Carb_Monos_II"/>
    <property type="match status" value="1"/>
</dbReference>
<dbReference type="InterPro" id="IPR050107">
    <property type="entry name" value="ABC_carbohydrate_import_ATPase"/>
</dbReference>
<dbReference type="GO" id="GO:0016887">
    <property type="term" value="F:ATP hydrolysis activity"/>
    <property type="evidence" value="ECO:0007669"/>
    <property type="project" value="InterPro"/>
</dbReference>
<dbReference type="Pfam" id="PF00005">
    <property type="entry name" value="ABC_tran"/>
    <property type="match status" value="2"/>
</dbReference>
<dbReference type="PROSITE" id="PS00211">
    <property type="entry name" value="ABC_TRANSPORTER_1"/>
    <property type="match status" value="1"/>
</dbReference>
<evidence type="ECO:0000256" key="2">
    <source>
        <dbReference type="ARBA" id="ARBA00022475"/>
    </source>
</evidence>
<keyword evidence="7" id="KW-1278">Translocase</keyword>
<keyword evidence="1" id="KW-0813">Transport</keyword>
<comment type="caution">
    <text evidence="10">The sequence shown here is derived from an EMBL/GenBank/DDBJ whole genome shotgun (WGS) entry which is preliminary data.</text>
</comment>
<reference evidence="10 11" key="1">
    <citation type="submission" date="2020-07" db="EMBL/GenBank/DDBJ databases">
        <title>Halomonas sp. QX-2 draft genome sequence.</title>
        <authorList>
            <person name="Qiu X."/>
        </authorList>
    </citation>
    <scope>NUCLEOTIDE SEQUENCE [LARGE SCALE GENOMIC DNA]</scope>
    <source>
        <strain evidence="10 11">QX-2</strain>
    </source>
</reference>
<organism evidence="10 11">
    <name type="scientific">Vreelandella sedimenti</name>
    <dbReference type="NCBI Taxonomy" id="2729618"/>
    <lineage>
        <taxon>Bacteria</taxon>
        <taxon>Pseudomonadati</taxon>
        <taxon>Pseudomonadota</taxon>
        <taxon>Gammaproteobacteria</taxon>
        <taxon>Oceanospirillales</taxon>
        <taxon>Halomonadaceae</taxon>
        <taxon>Vreelandella</taxon>
    </lineage>
</organism>
<keyword evidence="6 10" id="KW-0067">ATP-binding</keyword>
<name>A0A7Z0SKY9_9GAMM</name>
<accession>A0A7Z0SKY9</accession>
<dbReference type="InterPro" id="IPR003593">
    <property type="entry name" value="AAA+_ATPase"/>
</dbReference>
<dbReference type="Proteomes" id="UP000520876">
    <property type="component" value="Unassembled WGS sequence"/>
</dbReference>
<dbReference type="PANTHER" id="PTHR43790:SF1">
    <property type="entry name" value="XYLOSE IMPORT ATP-BINDING PROTEIN XYLG"/>
    <property type="match status" value="1"/>
</dbReference>
<dbReference type="EMBL" id="JACCGK010000004">
    <property type="protein sequence ID" value="NYT71872.1"/>
    <property type="molecule type" value="Genomic_DNA"/>
</dbReference>
<protein>
    <submittedName>
        <fullName evidence="10">Sugar ABC transporter ATP-binding protein</fullName>
    </submittedName>
</protein>
<dbReference type="PANTHER" id="PTHR43790">
    <property type="entry name" value="CARBOHYDRATE TRANSPORT ATP-BINDING PROTEIN MG119-RELATED"/>
    <property type="match status" value="1"/>
</dbReference>
<dbReference type="CDD" id="cd03216">
    <property type="entry name" value="ABC_Carb_Monos_I"/>
    <property type="match status" value="1"/>
</dbReference>
<dbReference type="InterPro" id="IPR027417">
    <property type="entry name" value="P-loop_NTPase"/>
</dbReference>
<evidence type="ECO:0000313" key="11">
    <source>
        <dbReference type="Proteomes" id="UP000520876"/>
    </source>
</evidence>
<dbReference type="GO" id="GO:0005524">
    <property type="term" value="F:ATP binding"/>
    <property type="evidence" value="ECO:0007669"/>
    <property type="project" value="UniProtKB-KW"/>
</dbReference>
<evidence type="ECO:0000256" key="4">
    <source>
        <dbReference type="ARBA" id="ARBA00022737"/>
    </source>
</evidence>
<gene>
    <name evidence="10" type="ORF">HZU72_05440</name>
</gene>
<evidence type="ECO:0000259" key="9">
    <source>
        <dbReference type="PROSITE" id="PS50893"/>
    </source>
</evidence>
<evidence type="ECO:0000313" key="10">
    <source>
        <dbReference type="EMBL" id="NYT71872.1"/>
    </source>
</evidence>
<evidence type="ECO:0000256" key="3">
    <source>
        <dbReference type="ARBA" id="ARBA00022597"/>
    </source>
</evidence>
<dbReference type="InterPro" id="IPR003439">
    <property type="entry name" value="ABC_transporter-like_ATP-bd"/>
</dbReference>
<keyword evidence="8" id="KW-0472">Membrane</keyword>
<keyword evidence="11" id="KW-1185">Reference proteome</keyword>
<evidence type="ECO:0000256" key="8">
    <source>
        <dbReference type="ARBA" id="ARBA00023136"/>
    </source>
</evidence>
<evidence type="ECO:0000256" key="7">
    <source>
        <dbReference type="ARBA" id="ARBA00022967"/>
    </source>
</evidence>
<dbReference type="PROSITE" id="PS50893">
    <property type="entry name" value="ABC_TRANSPORTER_2"/>
    <property type="match status" value="2"/>
</dbReference>
<evidence type="ECO:0000256" key="1">
    <source>
        <dbReference type="ARBA" id="ARBA00022448"/>
    </source>
</evidence>
<dbReference type="SUPFAM" id="SSF52540">
    <property type="entry name" value="P-loop containing nucleoside triphosphate hydrolases"/>
    <property type="match status" value="2"/>
</dbReference>
<dbReference type="Gene3D" id="3.40.50.300">
    <property type="entry name" value="P-loop containing nucleotide triphosphate hydrolases"/>
    <property type="match status" value="2"/>
</dbReference>
<keyword evidence="3" id="KW-0762">Sugar transport</keyword>